<dbReference type="Gene3D" id="3.40.390.10">
    <property type="entry name" value="Collagenase (Catalytic Domain)"/>
    <property type="match status" value="1"/>
</dbReference>
<dbReference type="OrthoDB" id="4585232at2759"/>
<sequence length="375" mass="43769">MHQVTQNIAYIEGEGTEMWHRSSLFHVLAAFDQALKDVVVWGERASLRLGSDGSLTLPYMAREFERFFHRPTTDVEAFDQVKYVFDTIKDLTETLNRKASDVRIYCDDDRDSAGDRWTKVEDQEGDSPLNSELYREPEDRREDQAPDTGPFQQWEDKTNWIRMSRGSAGCQSSGKKRLAEVQSYQYTKDTHADFDTEENPRRVVMTLCDHAFDNTVVLFSDMKDMERDGWLVPRPTANDCVFFDLNDLEWVLTGTIFHEFTHMDQDKLRMDDVNVIIPDHPPLIVKWPDPYRITTSLQVYEYKHAIRNAETYTFLAAIAVFADWGYRHRDTEDIYPNSIRYDDNLERIGGEHYKRDLPASKVSRGRRSVPMGFQS</sequence>
<feature type="compositionally biased region" description="Basic and acidic residues" evidence="1">
    <location>
        <begin position="133"/>
        <end position="144"/>
    </location>
</feature>
<reference evidence="2" key="1">
    <citation type="journal article" date="2020" name="Stud. Mycol.">
        <title>101 Dothideomycetes genomes: a test case for predicting lifestyles and emergence of pathogens.</title>
        <authorList>
            <person name="Haridas S."/>
            <person name="Albert R."/>
            <person name="Binder M."/>
            <person name="Bloem J."/>
            <person name="Labutti K."/>
            <person name="Salamov A."/>
            <person name="Andreopoulos B."/>
            <person name="Baker S."/>
            <person name="Barry K."/>
            <person name="Bills G."/>
            <person name="Bluhm B."/>
            <person name="Cannon C."/>
            <person name="Castanera R."/>
            <person name="Culley D."/>
            <person name="Daum C."/>
            <person name="Ezra D."/>
            <person name="Gonzalez J."/>
            <person name="Henrissat B."/>
            <person name="Kuo A."/>
            <person name="Liang C."/>
            <person name="Lipzen A."/>
            <person name="Lutzoni F."/>
            <person name="Magnuson J."/>
            <person name="Mondo S."/>
            <person name="Nolan M."/>
            <person name="Ohm R."/>
            <person name="Pangilinan J."/>
            <person name="Park H.-J."/>
            <person name="Ramirez L."/>
            <person name="Alfaro M."/>
            <person name="Sun H."/>
            <person name="Tritt A."/>
            <person name="Yoshinaga Y."/>
            <person name="Zwiers L.-H."/>
            <person name="Turgeon B."/>
            <person name="Goodwin S."/>
            <person name="Spatafora J."/>
            <person name="Crous P."/>
            <person name="Grigoriev I."/>
        </authorList>
    </citation>
    <scope>NUCLEOTIDE SEQUENCE</scope>
    <source>
        <strain evidence="2">CBS 269.34</strain>
    </source>
</reference>
<dbReference type="GO" id="GO:0008237">
    <property type="term" value="F:metallopeptidase activity"/>
    <property type="evidence" value="ECO:0007669"/>
    <property type="project" value="InterPro"/>
</dbReference>
<dbReference type="InterPro" id="IPR024079">
    <property type="entry name" value="MetalloPept_cat_dom_sf"/>
</dbReference>
<keyword evidence="3" id="KW-1185">Reference proteome</keyword>
<dbReference type="Proteomes" id="UP000799750">
    <property type="component" value="Unassembled WGS sequence"/>
</dbReference>
<dbReference type="EMBL" id="MU004185">
    <property type="protein sequence ID" value="KAF2498957.1"/>
    <property type="molecule type" value="Genomic_DNA"/>
</dbReference>
<proteinExistence type="predicted"/>
<evidence type="ECO:0000313" key="3">
    <source>
        <dbReference type="Proteomes" id="UP000799750"/>
    </source>
</evidence>
<evidence type="ECO:0000313" key="2">
    <source>
        <dbReference type="EMBL" id="KAF2498957.1"/>
    </source>
</evidence>
<evidence type="ECO:0000256" key="1">
    <source>
        <dbReference type="SAM" id="MobiDB-lite"/>
    </source>
</evidence>
<gene>
    <name evidence="2" type="ORF">BU16DRAFT_579976</name>
</gene>
<protein>
    <submittedName>
        <fullName evidence="2">Uncharacterized protein</fullName>
    </submittedName>
</protein>
<organism evidence="2 3">
    <name type="scientific">Lophium mytilinum</name>
    <dbReference type="NCBI Taxonomy" id="390894"/>
    <lineage>
        <taxon>Eukaryota</taxon>
        <taxon>Fungi</taxon>
        <taxon>Dikarya</taxon>
        <taxon>Ascomycota</taxon>
        <taxon>Pezizomycotina</taxon>
        <taxon>Dothideomycetes</taxon>
        <taxon>Pleosporomycetidae</taxon>
        <taxon>Mytilinidiales</taxon>
        <taxon>Mytilinidiaceae</taxon>
        <taxon>Lophium</taxon>
    </lineage>
</organism>
<accession>A0A6A6R650</accession>
<feature type="region of interest" description="Disordered" evidence="1">
    <location>
        <begin position="115"/>
        <end position="156"/>
    </location>
</feature>
<dbReference type="AlphaFoldDB" id="A0A6A6R650"/>
<name>A0A6A6R650_9PEZI</name>